<proteinExistence type="predicted"/>
<dbReference type="Proteomes" id="UP000046067">
    <property type="component" value="Unassembled WGS sequence"/>
</dbReference>
<gene>
    <name evidence="1" type="ORF">ERS013201_00401</name>
    <name evidence="2" type="ORF">FXE67_17690</name>
</gene>
<accession>A0A085SBE6</accession>
<evidence type="ECO:0000313" key="1">
    <source>
        <dbReference type="EMBL" id="CSB60394.1"/>
    </source>
</evidence>
<reference evidence="1 3" key="1">
    <citation type="submission" date="2015-07" db="EMBL/GenBank/DDBJ databases">
        <authorList>
            <consortium name="Pathogen Informatics"/>
        </authorList>
    </citation>
    <scope>NUCLEOTIDE SEQUENCE [LARGE SCALE GENOMIC DNA]</scope>
    <source>
        <strain evidence="1 3">A325</strain>
    </source>
</reference>
<dbReference type="Proteomes" id="UP000323583">
    <property type="component" value="Unassembled WGS sequence"/>
</dbReference>
<dbReference type="EMBL" id="CWQJ01000002">
    <property type="protein sequence ID" value="CSB60394.1"/>
    <property type="molecule type" value="Genomic_DNA"/>
</dbReference>
<evidence type="ECO:0000313" key="2">
    <source>
        <dbReference type="EMBL" id="TXY89775.1"/>
    </source>
</evidence>
<evidence type="ECO:0000313" key="4">
    <source>
        <dbReference type="Proteomes" id="UP000323583"/>
    </source>
</evidence>
<protein>
    <submittedName>
        <fullName evidence="2">Uncharacterized protein</fullName>
    </submittedName>
</protein>
<dbReference type="RefSeq" id="WP_000633735.1">
    <property type="nucleotide sequence ID" value="NZ_CADDXE010000002.1"/>
</dbReference>
<dbReference type="GeneID" id="89514781"/>
<reference evidence="2 4" key="2">
    <citation type="submission" date="2019-06" db="EMBL/GenBank/DDBJ databases">
        <title>Vibrio cholerae phylogeny based on whole-genome sequencing reveals genetic diversity and population strucutre.</title>
        <authorList>
            <person name="Zhiqiu Y."/>
            <person name="Bin L."/>
            <person name="Lingyan J."/>
        </authorList>
    </citation>
    <scope>NUCLEOTIDE SEQUENCE [LARGE SCALE GENOMIC DNA]</scope>
    <source>
        <strain evidence="2 4">N2768</strain>
    </source>
</reference>
<organism evidence="2 4">
    <name type="scientific">Vibrio cholerae</name>
    <dbReference type="NCBI Taxonomy" id="666"/>
    <lineage>
        <taxon>Bacteria</taxon>
        <taxon>Pseudomonadati</taxon>
        <taxon>Pseudomonadota</taxon>
        <taxon>Gammaproteobacteria</taxon>
        <taxon>Vibrionales</taxon>
        <taxon>Vibrionaceae</taxon>
        <taxon>Vibrio</taxon>
    </lineage>
</organism>
<sequence length="96" mass="11157">MITVHRQYRVAGKPQLHAHVEVNPLGKLSVDVLETHQHHVAEFEQVKFEKQQGHVRIVSTNQKRPWQIALEAPDAQDLEHLMQDATNEYEQLMTDL</sequence>
<dbReference type="EMBL" id="VSGZ01000044">
    <property type="protein sequence ID" value="TXY89775.1"/>
    <property type="molecule type" value="Genomic_DNA"/>
</dbReference>
<dbReference type="AlphaFoldDB" id="A0A085SBE6"/>
<evidence type="ECO:0000313" key="3">
    <source>
        <dbReference type="Proteomes" id="UP000046067"/>
    </source>
</evidence>
<name>A0A085SBE6_VIBCL</name>